<gene>
    <name evidence="2" type="ORF">O7A60_26535</name>
</gene>
<dbReference type="SUPFAM" id="SSF81301">
    <property type="entry name" value="Nucleotidyltransferase"/>
    <property type="match status" value="1"/>
</dbReference>
<proteinExistence type="predicted"/>
<protein>
    <submittedName>
        <fullName evidence="2">RelA/SpoT domain-containing protein</fullName>
    </submittedName>
</protein>
<dbReference type="InterPro" id="IPR007685">
    <property type="entry name" value="RelA_SpoT"/>
</dbReference>
<dbReference type="Proteomes" id="UP001387293">
    <property type="component" value="Unassembled WGS sequence"/>
</dbReference>
<sequence>MTDRETKLLERWRAERPMYAAWGNFVSATLTDAIAEEIKPTAVELFLRIPIRPRTKDESSLLTKAFRRGKPYADPYNDIEDKVGLRVVVLVSSDIKVVERVIKRCPNWTAVLARDYEEERRQRPYEFDYQSVHYIVRSKEELTFDDVIVEAGKPCEIQVRTLLQHAYSELTHDTIYKPSVQASPEVKRSAAKSMALMEATDDYFMRVREWLDAALAPSRLVSAAVDRLYRSFTGLEPQPSPLDTLLIDHFGQWAKEGFEENLKQFLHDKAFLADRIRERAPTDLLFRQPAILLVYWAIKVAPRGAPENGPLTDQEFGPIYSDLGLARAAAKG</sequence>
<dbReference type="RefSeq" id="WP_337108696.1">
    <property type="nucleotide sequence ID" value="NZ_JAPYKS010000025.1"/>
</dbReference>
<dbReference type="EMBL" id="JAPYKS010000025">
    <property type="protein sequence ID" value="MEI9412283.1"/>
    <property type="molecule type" value="Genomic_DNA"/>
</dbReference>
<reference evidence="2 3" key="1">
    <citation type="submission" date="2022-12" db="EMBL/GenBank/DDBJ databases">
        <authorList>
            <person name="Muema E."/>
        </authorList>
    </citation>
    <scope>NUCLEOTIDE SEQUENCE [LARGE SCALE GENOMIC DNA]</scope>
    <source>
        <strain evidence="3">1326</strain>
    </source>
</reference>
<dbReference type="CDD" id="cd05399">
    <property type="entry name" value="NT_Rel-Spo_like"/>
    <property type="match status" value="1"/>
</dbReference>
<evidence type="ECO:0000313" key="3">
    <source>
        <dbReference type="Proteomes" id="UP001387293"/>
    </source>
</evidence>
<keyword evidence="3" id="KW-1185">Reference proteome</keyword>
<accession>A0ABU8L3Y4</accession>
<evidence type="ECO:0000259" key="1">
    <source>
        <dbReference type="SMART" id="SM00954"/>
    </source>
</evidence>
<organism evidence="2 3">
    <name type="scientific">Mesorhizobium salmacidum</name>
    <dbReference type="NCBI Taxonomy" id="3015171"/>
    <lineage>
        <taxon>Bacteria</taxon>
        <taxon>Pseudomonadati</taxon>
        <taxon>Pseudomonadota</taxon>
        <taxon>Alphaproteobacteria</taxon>
        <taxon>Hyphomicrobiales</taxon>
        <taxon>Phyllobacteriaceae</taxon>
        <taxon>Mesorhizobium</taxon>
    </lineage>
</organism>
<dbReference type="Pfam" id="PF04607">
    <property type="entry name" value="RelA_SpoT"/>
    <property type="match status" value="1"/>
</dbReference>
<dbReference type="InterPro" id="IPR043519">
    <property type="entry name" value="NT_sf"/>
</dbReference>
<dbReference type="SMART" id="SM00954">
    <property type="entry name" value="RelA_SpoT"/>
    <property type="match status" value="1"/>
</dbReference>
<dbReference type="PANTHER" id="PTHR41773:SF1">
    <property type="entry name" value="RELA_SPOT DOMAIN-CONTAINING PROTEIN"/>
    <property type="match status" value="1"/>
</dbReference>
<evidence type="ECO:0000313" key="2">
    <source>
        <dbReference type="EMBL" id="MEI9412283.1"/>
    </source>
</evidence>
<feature type="domain" description="RelA/SpoT" evidence="1">
    <location>
        <begin position="53"/>
        <end position="182"/>
    </location>
</feature>
<dbReference type="PANTHER" id="PTHR41773">
    <property type="entry name" value="GTP PYROPHOSPHATASE-RELATED"/>
    <property type="match status" value="1"/>
</dbReference>
<comment type="caution">
    <text evidence="2">The sequence shown here is derived from an EMBL/GenBank/DDBJ whole genome shotgun (WGS) entry which is preliminary data.</text>
</comment>
<dbReference type="Gene3D" id="3.30.460.10">
    <property type="entry name" value="Beta Polymerase, domain 2"/>
    <property type="match status" value="1"/>
</dbReference>
<name>A0ABU8L3Y4_9HYPH</name>